<feature type="chain" id="PRO_5020655992" evidence="1">
    <location>
        <begin position="20"/>
        <end position="310"/>
    </location>
</feature>
<evidence type="ECO:0000313" key="3">
    <source>
        <dbReference type="Proteomes" id="UP000306918"/>
    </source>
</evidence>
<name>A0A4V4GZ73_9BACT</name>
<dbReference type="OrthoDB" id="644207at2"/>
<evidence type="ECO:0000256" key="1">
    <source>
        <dbReference type="SAM" id="SignalP"/>
    </source>
</evidence>
<feature type="signal peptide" evidence="1">
    <location>
        <begin position="1"/>
        <end position="19"/>
    </location>
</feature>
<accession>A0A4V4GZ73</accession>
<gene>
    <name evidence="2" type="ORF">FAM09_28595</name>
</gene>
<dbReference type="Proteomes" id="UP000306918">
    <property type="component" value="Unassembled WGS sequence"/>
</dbReference>
<comment type="caution">
    <text evidence="2">The sequence shown here is derived from an EMBL/GenBank/DDBJ whole genome shotgun (WGS) entry which is preliminary data.</text>
</comment>
<dbReference type="RefSeq" id="WP_136580592.1">
    <property type="nucleotide sequence ID" value="NZ_STFF01000013.1"/>
</dbReference>
<dbReference type="EMBL" id="STFF01000013">
    <property type="protein sequence ID" value="THU31586.1"/>
    <property type="molecule type" value="Genomic_DNA"/>
</dbReference>
<reference evidence="2 3" key="1">
    <citation type="submission" date="2019-04" db="EMBL/GenBank/DDBJ databases">
        <title>Niastella caeni sp. nov., isolated from activated sludge.</title>
        <authorList>
            <person name="Sheng M."/>
        </authorList>
    </citation>
    <scope>NUCLEOTIDE SEQUENCE [LARGE SCALE GENOMIC DNA]</scope>
    <source>
        <strain evidence="2 3">HX-2-15</strain>
    </source>
</reference>
<evidence type="ECO:0000313" key="2">
    <source>
        <dbReference type="EMBL" id="THU31586.1"/>
    </source>
</evidence>
<dbReference type="AlphaFoldDB" id="A0A4V4GZ73"/>
<keyword evidence="3" id="KW-1185">Reference proteome</keyword>
<protein>
    <submittedName>
        <fullName evidence="2">Uncharacterized protein</fullName>
    </submittedName>
</protein>
<proteinExistence type="predicted"/>
<sequence length="310" mass="32612">MKKLHLLLIVLFVTTMATAQTPQLINYQAVARNSSGQALVNQSIKVRISLNATDATSAVTFYSETRTVTTNALGLFNVQIGSSGATTTYGNINNTEWTDGSKTRSIKVELDVNNSGVFTDMGSQQLVSVPFALAADKAVNSTKIGGRAVDSLTTPTNGQVLTWNSGTSSWQPSTIITTTTTPIIKFAGQLPQVAPSGTNWVFVGTPQNVTTTITGQTLIGNFSGVLASTNGTAPNVSFCACYQFSGGPVQSFNPTNFAEAPVDATRRTFSFSGAVVPGTGALKVGACIRNNTAVTLNSNDYYSGYIQVVF</sequence>
<organism evidence="2 3">
    <name type="scientific">Niastella caeni</name>
    <dbReference type="NCBI Taxonomy" id="2569763"/>
    <lineage>
        <taxon>Bacteria</taxon>
        <taxon>Pseudomonadati</taxon>
        <taxon>Bacteroidota</taxon>
        <taxon>Chitinophagia</taxon>
        <taxon>Chitinophagales</taxon>
        <taxon>Chitinophagaceae</taxon>
        <taxon>Niastella</taxon>
    </lineage>
</organism>
<keyword evidence="1" id="KW-0732">Signal</keyword>